<proteinExistence type="predicted"/>
<dbReference type="STRING" id="72664.V4KZZ8"/>
<dbReference type="CDD" id="cd22157">
    <property type="entry name" value="F-box_AtFBW1-like"/>
    <property type="match status" value="1"/>
</dbReference>
<dbReference type="NCBIfam" id="TIGR01640">
    <property type="entry name" value="F_box_assoc_1"/>
    <property type="match status" value="1"/>
</dbReference>
<dbReference type="EMBL" id="KI517464">
    <property type="protein sequence ID" value="ESQ43560.1"/>
    <property type="molecule type" value="Genomic_DNA"/>
</dbReference>
<dbReference type="OMA" id="EANEVLW"/>
<dbReference type="Gramene" id="ESQ43560">
    <property type="protein sequence ID" value="ESQ43560"/>
    <property type="gene ID" value="EUTSA_v10015464mg"/>
</dbReference>
<gene>
    <name evidence="2" type="ORF">EUTSA_v10015464mg</name>
</gene>
<dbReference type="InterPro" id="IPR006527">
    <property type="entry name" value="F-box-assoc_dom_typ1"/>
</dbReference>
<organism evidence="2 3">
    <name type="scientific">Eutrema salsugineum</name>
    <name type="common">Saltwater cress</name>
    <name type="synonym">Sisymbrium salsugineum</name>
    <dbReference type="NCBI Taxonomy" id="72664"/>
    <lineage>
        <taxon>Eukaryota</taxon>
        <taxon>Viridiplantae</taxon>
        <taxon>Streptophyta</taxon>
        <taxon>Embryophyta</taxon>
        <taxon>Tracheophyta</taxon>
        <taxon>Spermatophyta</taxon>
        <taxon>Magnoliopsida</taxon>
        <taxon>eudicotyledons</taxon>
        <taxon>Gunneridae</taxon>
        <taxon>Pentapetalae</taxon>
        <taxon>rosids</taxon>
        <taxon>malvids</taxon>
        <taxon>Brassicales</taxon>
        <taxon>Brassicaceae</taxon>
        <taxon>Eutremeae</taxon>
        <taxon>Eutrema</taxon>
    </lineage>
</organism>
<accession>V4KZZ8</accession>
<feature type="domain" description="F-box" evidence="1">
    <location>
        <begin position="2"/>
        <end position="47"/>
    </location>
</feature>
<reference evidence="2 3" key="1">
    <citation type="journal article" date="2013" name="Front. Plant Sci.">
        <title>The Reference Genome of the Halophytic Plant Eutrema salsugineum.</title>
        <authorList>
            <person name="Yang R."/>
            <person name="Jarvis D.E."/>
            <person name="Chen H."/>
            <person name="Beilstein M.A."/>
            <person name="Grimwood J."/>
            <person name="Jenkins J."/>
            <person name="Shu S."/>
            <person name="Prochnik S."/>
            <person name="Xin M."/>
            <person name="Ma C."/>
            <person name="Schmutz J."/>
            <person name="Wing R.A."/>
            <person name="Mitchell-Olds T."/>
            <person name="Schumaker K.S."/>
            <person name="Wang X."/>
        </authorList>
    </citation>
    <scope>NUCLEOTIDE SEQUENCE [LARGE SCALE GENOMIC DNA]</scope>
</reference>
<keyword evidence="3" id="KW-1185">Reference proteome</keyword>
<name>V4KZZ8_EUTSA</name>
<sequence>MPTMITNLPRDLMEDILLRIPLKSMRAVRLTCKEWNNLSKSPSFTKMHFGKTSATTKEGESRMILIMKDSLYLVSVFVNDVDLSTEHKGKLTCLNEQVKISYVFHCDGLLLCILKDDDNKVVIFPHPRCGPVDRFGYALGYENKKSRRNNKLLRFIDRCLFTYNNEFVWYKIYDFDSDLWKTLEFITPYWHIHLTYQGYYEGYSDHIICFDFTREKFGPLLRLPFSCSLESFVTLSCIREEKIAALSTNEGDPDCFERWMTTMIEPQKVLWSKFLAMNARQLDVMPISPDFFIDDVKNVAMGFDVRLNRFTVNIIGEAGSVGQVDLKERTEECRYRPSACSYVPSLVEIKKPKGGQRKEQSILEKHRYVQKLLRLSVFKWRIPYTVETL</sequence>
<dbReference type="InterPro" id="IPR036047">
    <property type="entry name" value="F-box-like_dom_sf"/>
</dbReference>
<evidence type="ECO:0000313" key="3">
    <source>
        <dbReference type="Proteomes" id="UP000030689"/>
    </source>
</evidence>
<dbReference type="PANTHER" id="PTHR31111:SF136">
    <property type="entry name" value="F-BOX ASSOCIATED DOMAIN-CONTAINING PROTEIN"/>
    <property type="match status" value="1"/>
</dbReference>
<dbReference type="PANTHER" id="PTHR31111">
    <property type="entry name" value="BNAA05G37150D PROTEIN-RELATED"/>
    <property type="match status" value="1"/>
</dbReference>
<dbReference type="SUPFAM" id="SSF81383">
    <property type="entry name" value="F-box domain"/>
    <property type="match status" value="1"/>
</dbReference>
<dbReference type="SMART" id="SM00256">
    <property type="entry name" value="FBOX"/>
    <property type="match status" value="1"/>
</dbReference>
<dbReference type="Proteomes" id="UP000030689">
    <property type="component" value="Unassembled WGS sequence"/>
</dbReference>
<dbReference type="Gene3D" id="1.20.1280.50">
    <property type="match status" value="1"/>
</dbReference>
<dbReference type="Pfam" id="PF00646">
    <property type="entry name" value="F-box"/>
    <property type="match status" value="1"/>
</dbReference>
<evidence type="ECO:0000259" key="1">
    <source>
        <dbReference type="PROSITE" id="PS50181"/>
    </source>
</evidence>
<dbReference type="PROSITE" id="PS50181">
    <property type="entry name" value="FBOX"/>
    <property type="match status" value="1"/>
</dbReference>
<dbReference type="AlphaFoldDB" id="V4KZZ8"/>
<dbReference type="Pfam" id="PF07734">
    <property type="entry name" value="FBA_1"/>
    <property type="match status" value="1"/>
</dbReference>
<dbReference type="InterPro" id="IPR017451">
    <property type="entry name" value="F-box-assoc_interact_dom"/>
</dbReference>
<dbReference type="KEGG" id="eus:EUTSA_v10015464mg"/>
<evidence type="ECO:0000313" key="2">
    <source>
        <dbReference type="EMBL" id="ESQ43560.1"/>
    </source>
</evidence>
<dbReference type="InterPro" id="IPR001810">
    <property type="entry name" value="F-box_dom"/>
</dbReference>
<protein>
    <recommendedName>
        <fullName evidence="1">F-box domain-containing protein</fullName>
    </recommendedName>
</protein>